<protein>
    <submittedName>
        <fullName evidence="3">YceI family protein</fullName>
    </submittedName>
</protein>
<accession>A0A6B2NSI1</accession>
<feature type="signal peptide" evidence="1">
    <location>
        <begin position="1"/>
        <end position="24"/>
    </location>
</feature>
<feature type="chain" id="PRO_5025490421" evidence="1">
    <location>
        <begin position="25"/>
        <end position="198"/>
    </location>
</feature>
<comment type="caution">
    <text evidence="3">The sequence shown here is derived from an EMBL/GenBank/DDBJ whole genome shotgun (WGS) entry which is preliminary data.</text>
</comment>
<sequence length="198" mass="21622">MPLLTRRALLAAILMLPALGPAAAAPARYVLDRDRSEVGFSFDLAGTRLRGTMPVARAEVLVDLSDLSRSSVDVTLDVARARVALPLARQAMLGPDILWAERYPETRFVSARIRLGPQGRISEGAEIVGHLTIRDVTRPVTLRVALYRQPGSAPEDLDFLEIRLTGSVSRRAFGASGRADIVRDRVDLDISATIRRAE</sequence>
<evidence type="ECO:0000259" key="2">
    <source>
        <dbReference type="SMART" id="SM00867"/>
    </source>
</evidence>
<dbReference type="InterPro" id="IPR036761">
    <property type="entry name" value="TTHA0802/YceI-like_sf"/>
</dbReference>
<feature type="domain" description="Lipid/polyisoprenoid-binding YceI-like" evidence="2">
    <location>
        <begin position="28"/>
        <end position="195"/>
    </location>
</feature>
<dbReference type="EMBL" id="JAAGOX010000012">
    <property type="protein sequence ID" value="NDW45344.1"/>
    <property type="molecule type" value="Genomic_DNA"/>
</dbReference>
<organism evidence="3">
    <name type="scientific">Ruegeria sp. PrR005</name>
    <dbReference type="NCBI Taxonomy" id="2706882"/>
    <lineage>
        <taxon>Bacteria</taxon>
        <taxon>Pseudomonadati</taxon>
        <taxon>Pseudomonadota</taxon>
        <taxon>Alphaproteobacteria</taxon>
        <taxon>Rhodobacterales</taxon>
        <taxon>Roseobacteraceae</taxon>
        <taxon>Ruegeria</taxon>
    </lineage>
</organism>
<dbReference type="InterPro" id="IPR007372">
    <property type="entry name" value="Lipid/polyisoprenoid-bd_YceI"/>
</dbReference>
<dbReference type="PANTHER" id="PTHR34406">
    <property type="entry name" value="PROTEIN YCEI"/>
    <property type="match status" value="1"/>
</dbReference>
<keyword evidence="1" id="KW-0732">Signal</keyword>
<dbReference type="AlphaFoldDB" id="A0A6B2NSI1"/>
<dbReference type="PANTHER" id="PTHR34406:SF1">
    <property type="entry name" value="PROTEIN YCEI"/>
    <property type="match status" value="1"/>
</dbReference>
<dbReference type="SUPFAM" id="SSF101874">
    <property type="entry name" value="YceI-like"/>
    <property type="match status" value="1"/>
</dbReference>
<evidence type="ECO:0000313" key="3">
    <source>
        <dbReference type="EMBL" id="NDW45344.1"/>
    </source>
</evidence>
<name>A0A6B2NSI1_9RHOB</name>
<dbReference type="SMART" id="SM00867">
    <property type="entry name" value="YceI"/>
    <property type="match status" value="1"/>
</dbReference>
<proteinExistence type="predicted"/>
<dbReference type="Pfam" id="PF04264">
    <property type="entry name" value="YceI"/>
    <property type="match status" value="1"/>
</dbReference>
<dbReference type="RefSeq" id="WP_164129434.1">
    <property type="nucleotide sequence ID" value="NZ_JAAGOX010000012.1"/>
</dbReference>
<reference evidence="3" key="1">
    <citation type="submission" date="2020-02" db="EMBL/GenBank/DDBJ databases">
        <title>Delineation of the pyrene-degrading pathway in Roseobacter clade bacteria by genomic analysis.</title>
        <authorList>
            <person name="Zhou H."/>
            <person name="Wang H."/>
        </authorList>
    </citation>
    <scope>NUCLEOTIDE SEQUENCE</scope>
    <source>
        <strain evidence="3">PrR005</strain>
    </source>
</reference>
<evidence type="ECO:0000256" key="1">
    <source>
        <dbReference type="SAM" id="SignalP"/>
    </source>
</evidence>
<dbReference type="Gene3D" id="2.40.128.110">
    <property type="entry name" value="Lipid/polyisoprenoid-binding, YceI-like"/>
    <property type="match status" value="1"/>
</dbReference>
<gene>
    <name evidence="3" type="ORF">G0P99_10260</name>
</gene>